<accession>A0A923HRC4</accession>
<feature type="transmembrane region" description="Helical" evidence="1">
    <location>
        <begin position="21"/>
        <end position="40"/>
    </location>
</feature>
<comment type="caution">
    <text evidence="2">The sequence shown here is derived from an EMBL/GenBank/DDBJ whole genome shotgun (WGS) entry which is preliminary data.</text>
</comment>
<dbReference type="RefSeq" id="WP_186920462.1">
    <property type="nucleotide sequence ID" value="NZ_JACOFZ010000010.1"/>
</dbReference>
<keyword evidence="1" id="KW-0472">Membrane</keyword>
<evidence type="ECO:0000313" key="2">
    <source>
        <dbReference type="EMBL" id="MBC3883183.1"/>
    </source>
</evidence>
<dbReference type="EMBL" id="JACOFZ010000010">
    <property type="protein sequence ID" value="MBC3883183.1"/>
    <property type="molecule type" value="Genomic_DNA"/>
</dbReference>
<dbReference type="AlphaFoldDB" id="A0A923HRC4"/>
<protein>
    <submittedName>
        <fullName evidence="2">Uncharacterized protein</fullName>
    </submittedName>
</protein>
<keyword evidence="1" id="KW-1133">Transmembrane helix</keyword>
<keyword evidence="3" id="KW-1185">Reference proteome</keyword>
<evidence type="ECO:0000313" key="3">
    <source>
        <dbReference type="Proteomes" id="UP000627446"/>
    </source>
</evidence>
<keyword evidence="1" id="KW-0812">Transmembrane</keyword>
<sequence length="91" mass="10167">MEIEKMNSVELLAFISKWRRIFSFFGAVLVCVLIDLVAFHPVGMHQALLFLIGFICVMVCLLAGSKLQDPDRVDAAIDAEVLMSTESFDDD</sequence>
<gene>
    <name evidence="2" type="ORF">H8K36_17440</name>
</gene>
<organism evidence="2 3">
    <name type="scientific">Undibacterium nitidum</name>
    <dbReference type="NCBI Taxonomy" id="2762298"/>
    <lineage>
        <taxon>Bacteria</taxon>
        <taxon>Pseudomonadati</taxon>
        <taxon>Pseudomonadota</taxon>
        <taxon>Betaproteobacteria</taxon>
        <taxon>Burkholderiales</taxon>
        <taxon>Oxalobacteraceae</taxon>
        <taxon>Undibacterium</taxon>
    </lineage>
</organism>
<proteinExistence type="predicted"/>
<feature type="transmembrane region" description="Helical" evidence="1">
    <location>
        <begin position="46"/>
        <end position="64"/>
    </location>
</feature>
<evidence type="ECO:0000256" key="1">
    <source>
        <dbReference type="SAM" id="Phobius"/>
    </source>
</evidence>
<name>A0A923HRC4_9BURK</name>
<dbReference type="Proteomes" id="UP000627446">
    <property type="component" value="Unassembled WGS sequence"/>
</dbReference>
<reference evidence="2" key="1">
    <citation type="submission" date="2020-08" db="EMBL/GenBank/DDBJ databases">
        <title>Novel species isolated from subtropical streams in China.</title>
        <authorList>
            <person name="Lu H."/>
        </authorList>
    </citation>
    <scope>NUCLEOTIDE SEQUENCE</scope>
    <source>
        <strain evidence="2">LX22W</strain>
    </source>
</reference>